<feature type="compositionally biased region" description="Low complexity" evidence="1">
    <location>
        <begin position="115"/>
        <end position="128"/>
    </location>
</feature>
<evidence type="ECO:0000313" key="3">
    <source>
        <dbReference type="Proteomes" id="UP000064967"/>
    </source>
</evidence>
<evidence type="ECO:0000256" key="1">
    <source>
        <dbReference type="SAM" id="MobiDB-lite"/>
    </source>
</evidence>
<dbReference type="RefSeq" id="WP_146654480.1">
    <property type="nucleotide sequence ID" value="NZ_CP012333.1"/>
</dbReference>
<dbReference type="EMBL" id="CP012333">
    <property type="protein sequence ID" value="AKV03762.1"/>
    <property type="molecule type" value="Genomic_DNA"/>
</dbReference>
<dbReference type="AlphaFoldDB" id="A0A0K1QDN8"/>
<dbReference type="KEGG" id="llu:AKJ09_10425"/>
<keyword evidence="3" id="KW-1185">Reference proteome</keyword>
<gene>
    <name evidence="2" type="ORF">AKJ09_10425</name>
</gene>
<sequence length="135" mass="14475">MRSLGFVLFVVGLLAGVVGTFMGCGALFSWNGRHPIAVHELEADKPLHATIDVQPGRRYTLGVHAVVDRTGLVEEHGVPVVEAKLPFVASINDSSGTQVVRVAGWLDPHEPRPCSMETGTMSTSSTRPGSRRRSS</sequence>
<dbReference type="PROSITE" id="PS51257">
    <property type="entry name" value="PROKAR_LIPOPROTEIN"/>
    <property type="match status" value="1"/>
</dbReference>
<name>A0A0K1QDN8_9BACT</name>
<evidence type="ECO:0000313" key="2">
    <source>
        <dbReference type="EMBL" id="AKV03762.1"/>
    </source>
</evidence>
<proteinExistence type="predicted"/>
<feature type="region of interest" description="Disordered" evidence="1">
    <location>
        <begin position="110"/>
        <end position="135"/>
    </location>
</feature>
<reference evidence="2 3" key="1">
    <citation type="submission" date="2015-08" db="EMBL/GenBank/DDBJ databases">
        <authorList>
            <person name="Babu N.S."/>
            <person name="Beckwith C.J."/>
            <person name="Beseler K.G."/>
            <person name="Brison A."/>
            <person name="Carone J.V."/>
            <person name="Caskin T.P."/>
            <person name="Diamond M."/>
            <person name="Durham M.E."/>
            <person name="Foxe J.M."/>
            <person name="Go M."/>
            <person name="Henderson B.A."/>
            <person name="Jones I.B."/>
            <person name="McGettigan J.A."/>
            <person name="Micheletti S.J."/>
            <person name="Nasrallah M.E."/>
            <person name="Ortiz D."/>
            <person name="Piller C.R."/>
            <person name="Privatt S.R."/>
            <person name="Schneider S.L."/>
            <person name="Sharp S."/>
            <person name="Smith T.C."/>
            <person name="Stanton J.D."/>
            <person name="Ullery H.E."/>
            <person name="Wilson R.J."/>
            <person name="Serrano M.G."/>
            <person name="Buck G."/>
            <person name="Lee V."/>
            <person name="Wang Y."/>
            <person name="Carvalho R."/>
            <person name="Voegtly L."/>
            <person name="Shi R."/>
            <person name="Duckworth R."/>
            <person name="Johnson A."/>
            <person name="Loviza R."/>
            <person name="Walstead R."/>
            <person name="Shah Z."/>
            <person name="Kiflezghi M."/>
            <person name="Wade K."/>
            <person name="Ball S.L."/>
            <person name="Bradley K.W."/>
            <person name="Asai D.J."/>
            <person name="Bowman C.A."/>
            <person name="Russell D.A."/>
            <person name="Pope W.H."/>
            <person name="Jacobs-Sera D."/>
            <person name="Hendrix R.W."/>
            <person name="Hatfull G.F."/>
        </authorList>
    </citation>
    <scope>NUCLEOTIDE SEQUENCE [LARGE SCALE GENOMIC DNA]</scope>
    <source>
        <strain evidence="2 3">DSM 27648</strain>
    </source>
</reference>
<dbReference type="STRING" id="1391654.AKJ09_10425"/>
<protein>
    <submittedName>
        <fullName evidence="2">Uncharacterized protein</fullName>
    </submittedName>
</protein>
<organism evidence="2 3">
    <name type="scientific">Labilithrix luteola</name>
    <dbReference type="NCBI Taxonomy" id="1391654"/>
    <lineage>
        <taxon>Bacteria</taxon>
        <taxon>Pseudomonadati</taxon>
        <taxon>Myxococcota</taxon>
        <taxon>Polyangia</taxon>
        <taxon>Polyangiales</taxon>
        <taxon>Labilitrichaceae</taxon>
        <taxon>Labilithrix</taxon>
    </lineage>
</organism>
<accession>A0A0K1QDN8</accession>
<dbReference type="Proteomes" id="UP000064967">
    <property type="component" value="Chromosome"/>
</dbReference>